<reference evidence="2" key="1">
    <citation type="submission" date="2016-10" db="EMBL/GenBank/DDBJ databases">
        <authorList>
            <person name="Varghese N."/>
            <person name="Submissions S."/>
        </authorList>
    </citation>
    <scope>NUCLEOTIDE SEQUENCE [LARGE SCALE GENOMIC DNA]</scope>
    <source>
        <strain evidence="2">DSM 45245</strain>
    </source>
</reference>
<dbReference type="RefSeq" id="WP_091553178.1">
    <property type="nucleotide sequence ID" value="NZ_FNPH01000002.1"/>
</dbReference>
<dbReference type="STRING" id="405436.SAMN05444365_102226"/>
<gene>
    <name evidence="1" type="ORF">SAMN05444365_102226</name>
</gene>
<proteinExistence type="predicted"/>
<accession>A0A1H3JTD8</accession>
<evidence type="ECO:0000313" key="2">
    <source>
        <dbReference type="Proteomes" id="UP000242415"/>
    </source>
</evidence>
<protein>
    <submittedName>
        <fullName evidence="1">Uncharacterized protein</fullName>
    </submittedName>
</protein>
<dbReference type="EMBL" id="FNPH01000002">
    <property type="protein sequence ID" value="SDY42544.1"/>
    <property type="molecule type" value="Genomic_DNA"/>
</dbReference>
<organism evidence="1 2">
    <name type="scientific">Micromonospora pattaloongensis</name>
    <dbReference type="NCBI Taxonomy" id="405436"/>
    <lineage>
        <taxon>Bacteria</taxon>
        <taxon>Bacillati</taxon>
        <taxon>Actinomycetota</taxon>
        <taxon>Actinomycetes</taxon>
        <taxon>Micromonosporales</taxon>
        <taxon>Micromonosporaceae</taxon>
        <taxon>Micromonospora</taxon>
    </lineage>
</organism>
<sequence>MLRDWSTARDCWTGYGITLPPGDGEILGEFGVTCVRISTATGQEVVWAHRLCPTRARVVTVPFDPSRRFGEVVLHDGVPNGERIVQGQRYPVFDEIMLFAPSEIATLAVTVTAADTDDIDALLEVFARHDLGAEVLSSGRLLCTCCSEGSHAVDRAVDAGRQTVLIAADKTRATELLHEWRSGRPDTREWEDLHAAT</sequence>
<dbReference type="OrthoDB" id="5982980at2"/>
<evidence type="ECO:0000313" key="1">
    <source>
        <dbReference type="EMBL" id="SDY42544.1"/>
    </source>
</evidence>
<dbReference type="Proteomes" id="UP000242415">
    <property type="component" value="Unassembled WGS sequence"/>
</dbReference>
<dbReference type="AlphaFoldDB" id="A0A1H3JTD8"/>
<keyword evidence="2" id="KW-1185">Reference proteome</keyword>
<name>A0A1H3JTD8_9ACTN</name>